<dbReference type="EMBL" id="LT635761">
    <property type="protein sequence ID" value="SGZ57384.1"/>
    <property type="molecule type" value="Genomic_DNA"/>
</dbReference>
<comment type="subcellular location">
    <subcellularLocation>
        <location evidence="1">Nucleus</location>
        <location evidence="1">Nucleolus</location>
    </subcellularLocation>
</comment>
<sequence length="410" mass="46279">MSKKSSRTTEIRVAACSEEPSVVVGSFFNGMLVPEKSNFDLFQHKHKKDSYFLHGENSTLEYNGYTGEDENNDYIVALYDPAHKSVELYKAPMVYGKVTSIDSRVHKGPKVKSRGLHNFVQRTALGEAFGTKKAKAAIVNLEKNRIDADKLQDMELDIVDNVKELTLDLPTRQQLQDAGSVDRPVPPVNENATNVEDVYALHSIIPKKEWASIRINSIFDEETEEKRLEMLPYSKSAFVAKNLAKFVPLHNESKVQMLFYASLLFGVYANRRVRNKNALMERLGNKPSEVLVDGILERFAVSRTSDFGKTKDRSFIIDPYHEDKLLCYLLALLFHIEGFTLELLPLANELNMKPTRLVTLLRTMGAIIKPIGVGMAEAIGLSKKEAATYKVAVLKVPFKLPEMVRRGARR</sequence>
<dbReference type="Proteomes" id="UP000182334">
    <property type="component" value="Chromosome VI"/>
</dbReference>
<evidence type="ECO:0000256" key="4">
    <source>
        <dbReference type="ARBA" id="ARBA00023163"/>
    </source>
</evidence>
<dbReference type="OrthoDB" id="532500at2759"/>
<proteinExistence type="inferred from homology"/>
<dbReference type="GO" id="GO:0005730">
    <property type="term" value="C:nucleolus"/>
    <property type="evidence" value="ECO:0007669"/>
    <property type="project" value="UniProtKB-SubCell"/>
</dbReference>
<evidence type="ECO:0000256" key="1">
    <source>
        <dbReference type="ARBA" id="ARBA00004604"/>
    </source>
</evidence>
<keyword evidence="5" id="KW-0539">Nucleus</keyword>
<name>A0A1L0DNE1_9ASCO</name>
<dbReference type="GO" id="GO:0000428">
    <property type="term" value="C:DNA-directed RNA polymerase complex"/>
    <property type="evidence" value="ECO:0007669"/>
    <property type="project" value="UniProtKB-KW"/>
</dbReference>
<gene>
    <name evidence="6" type="ORF">SAMEA4029010_CIC11G00000005465</name>
</gene>
<keyword evidence="7" id="KW-1185">Reference proteome</keyword>
<evidence type="ECO:0000313" key="7">
    <source>
        <dbReference type="Proteomes" id="UP000182334"/>
    </source>
</evidence>
<dbReference type="PANTHER" id="PTHR14440">
    <property type="entry name" value="DNA-DIRECTED RNA POLYMERASE I SUBUNIT RPA49"/>
    <property type="match status" value="1"/>
</dbReference>
<protein>
    <submittedName>
        <fullName evidence="6">CIC11C00000005465</fullName>
    </submittedName>
</protein>
<dbReference type="GO" id="GO:0003677">
    <property type="term" value="F:DNA binding"/>
    <property type="evidence" value="ECO:0007669"/>
    <property type="project" value="InterPro"/>
</dbReference>
<comment type="similarity">
    <text evidence="2">Belongs to the eukaryotic RPA49/POLR1E RNA polymerase subunit family.</text>
</comment>
<evidence type="ECO:0000256" key="5">
    <source>
        <dbReference type="ARBA" id="ARBA00023242"/>
    </source>
</evidence>
<evidence type="ECO:0000313" key="6">
    <source>
        <dbReference type="EMBL" id="SGZ57384.1"/>
    </source>
</evidence>
<keyword evidence="3" id="KW-0240">DNA-directed RNA polymerase</keyword>
<dbReference type="GO" id="GO:0006351">
    <property type="term" value="P:DNA-templated transcription"/>
    <property type="evidence" value="ECO:0007669"/>
    <property type="project" value="InterPro"/>
</dbReference>
<dbReference type="AlphaFoldDB" id="A0A1L0DNE1"/>
<evidence type="ECO:0000256" key="3">
    <source>
        <dbReference type="ARBA" id="ARBA00022478"/>
    </source>
</evidence>
<dbReference type="Pfam" id="PF06870">
    <property type="entry name" value="RNA_pol_I_A49"/>
    <property type="match status" value="1"/>
</dbReference>
<dbReference type="InterPro" id="IPR009668">
    <property type="entry name" value="RNA_pol-assoc_fac_A49-like"/>
</dbReference>
<keyword evidence="4" id="KW-0804">Transcription</keyword>
<reference evidence="6 7" key="1">
    <citation type="submission" date="2016-10" db="EMBL/GenBank/DDBJ databases">
        <authorList>
            <person name="de Groot N.N."/>
        </authorList>
    </citation>
    <scope>NUCLEOTIDE SEQUENCE [LARGE SCALE GENOMIC DNA]</scope>
    <source>
        <strain evidence="6 7">CBS 141442</strain>
    </source>
</reference>
<evidence type="ECO:0000256" key="2">
    <source>
        <dbReference type="ARBA" id="ARBA00009430"/>
    </source>
</evidence>
<organism evidence="6 7">
    <name type="scientific">Sungouiella intermedia</name>
    <dbReference type="NCBI Taxonomy" id="45354"/>
    <lineage>
        <taxon>Eukaryota</taxon>
        <taxon>Fungi</taxon>
        <taxon>Dikarya</taxon>
        <taxon>Ascomycota</taxon>
        <taxon>Saccharomycotina</taxon>
        <taxon>Pichiomycetes</taxon>
        <taxon>Metschnikowiaceae</taxon>
        <taxon>Sungouiella</taxon>
    </lineage>
</organism>
<accession>A0A1L0DNE1</accession>
<dbReference type="STRING" id="45354.A0A1L0DNE1"/>